<dbReference type="Pfam" id="PF00621">
    <property type="entry name" value="RhoGEF"/>
    <property type="match status" value="1"/>
</dbReference>
<dbReference type="CDD" id="cd00160">
    <property type="entry name" value="RhoGEF"/>
    <property type="match status" value="1"/>
</dbReference>
<feature type="compositionally biased region" description="Pro residues" evidence="4">
    <location>
        <begin position="356"/>
        <end position="379"/>
    </location>
</feature>
<feature type="compositionally biased region" description="Low complexity" evidence="4">
    <location>
        <begin position="380"/>
        <end position="391"/>
    </location>
</feature>
<evidence type="ECO:0000256" key="4">
    <source>
        <dbReference type="SAM" id="MobiDB-lite"/>
    </source>
</evidence>
<feature type="compositionally biased region" description="Basic and acidic residues" evidence="4">
    <location>
        <begin position="62"/>
        <end position="71"/>
    </location>
</feature>
<evidence type="ECO:0000313" key="9">
    <source>
        <dbReference type="RefSeq" id="XP_054851631.1"/>
    </source>
</evidence>
<dbReference type="GeneID" id="129340711"/>
<evidence type="ECO:0000313" key="8">
    <source>
        <dbReference type="RefSeq" id="XP_054851630.1"/>
    </source>
</evidence>
<dbReference type="InterPro" id="IPR011993">
    <property type="entry name" value="PH-like_dom_sf"/>
</dbReference>
<organism evidence="7 11">
    <name type="scientific">Eublepharis macularius</name>
    <name type="common">Leopard gecko</name>
    <name type="synonym">Cyrtodactylus macularius</name>
    <dbReference type="NCBI Taxonomy" id="481883"/>
    <lineage>
        <taxon>Eukaryota</taxon>
        <taxon>Metazoa</taxon>
        <taxon>Chordata</taxon>
        <taxon>Craniata</taxon>
        <taxon>Vertebrata</taxon>
        <taxon>Euteleostomi</taxon>
        <taxon>Lepidosauria</taxon>
        <taxon>Squamata</taxon>
        <taxon>Bifurcata</taxon>
        <taxon>Gekkota</taxon>
        <taxon>Eublepharidae</taxon>
        <taxon>Eublepharinae</taxon>
        <taxon>Eublepharis</taxon>
    </lineage>
</organism>
<evidence type="ECO:0000313" key="11">
    <source>
        <dbReference type="RefSeq" id="XP_054851634.1"/>
    </source>
</evidence>
<dbReference type="RefSeq" id="XP_054851630.1">
    <property type="nucleotide sequence ID" value="XM_054995655.1"/>
</dbReference>
<feature type="compositionally biased region" description="Pro residues" evidence="4">
    <location>
        <begin position="303"/>
        <end position="316"/>
    </location>
</feature>
<evidence type="ECO:0000313" key="7">
    <source>
        <dbReference type="Proteomes" id="UP001190640"/>
    </source>
</evidence>
<dbReference type="Gene3D" id="2.30.30.40">
    <property type="entry name" value="SH3 Domains"/>
    <property type="match status" value="1"/>
</dbReference>
<name>A0AA97KAV1_EUBMA</name>
<feature type="domain" description="DH" evidence="6">
    <location>
        <begin position="541"/>
        <end position="725"/>
    </location>
</feature>
<dbReference type="CDD" id="cd11793">
    <property type="entry name" value="SH3_ephexin1_like"/>
    <property type="match status" value="1"/>
</dbReference>
<dbReference type="PROSITE" id="PS50002">
    <property type="entry name" value="SH3"/>
    <property type="match status" value="1"/>
</dbReference>
<feature type="compositionally biased region" description="Pro residues" evidence="4">
    <location>
        <begin position="275"/>
        <end position="286"/>
    </location>
</feature>
<dbReference type="SMART" id="SM00326">
    <property type="entry name" value="SH3"/>
    <property type="match status" value="1"/>
</dbReference>
<dbReference type="KEGG" id="emc:129340711"/>
<proteinExistence type="predicted"/>
<dbReference type="SMART" id="SM00325">
    <property type="entry name" value="RhoGEF"/>
    <property type="match status" value="1"/>
</dbReference>
<dbReference type="Gene3D" id="2.30.29.30">
    <property type="entry name" value="Pleckstrin-homology domain (PH domain)/Phosphotyrosine-binding domain (PTB)"/>
    <property type="match status" value="1"/>
</dbReference>
<feature type="region of interest" description="Disordered" evidence="4">
    <location>
        <begin position="100"/>
        <end position="155"/>
    </location>
</feature>
<dbReference type="FunFam" id="1.20.900.10:FF:000007">
    <property type="entry name" value="rho guanine nucleotide exchange factor 19"/>
    <property type="match status" value="1"/>
</dbReference>
<dbReference type="InterPro" id="IPR047270">
    <property type="entry name" value="PH_ephexin"/>
</dbReference>
<dbReference type="SUPFAM" id="SSF48065">
    <property type="entry name" value="DBL homology domain (DH-domain)"/>
    <property type="match status" value="1"/>
</dbReference>
<accession>A0AA97KAV1</accession>
<feature type="compositionally biased region" description="Polar residues" evidence="4">
    <location>
        <begin position="141"/>
        <end position="155"/>
    </location>
</feature>
<keyword evidence="1 3" id="KW-0728">SH3 domain</keyword>
<dbReference type="PROSITE" id="PS50010">
    <property type="entry name" value="DH_2"/>
    <property type="match status" value="1"/>
</dbReference>
<protein>
    <submittedName>
        <fullName evidence="8 9">Rho guanine nucleotide exchange factor 15</fullName>
    </submittedName>
</protein>
<feature type="compositionally biased region" description="Polar residues" evidence="4">
    <location>
        <begin position="72"/>
        <end position="83"/>
    </location>
</feature>
<dbReference type="SUPFAM" id="SSF50729">
    <property type="entry name" value="PH domain-like"/>
    <property type="match status" value="1"/>
</dbReference>
<feature type="region of interest" description="Disordered" evidence="4">
    <location>
        <begin position="1"/>
        <end position="83"/>
    </location>
</feature>
<feature type="region of interest" description="Disordered" evidence="4">
    <location>
        <begin position="485"/>
        <end position="517"/>
    </location>
</feature>
<feature type="region of interest" description="Disordered" evidence="4">
    <location>
        <begin position="187"/>
        <end position="458"/>
    </location>
</feature>
<dbReference type="InterPro" id="IPR036028">
    <property type="entry name" value="SH3-like_dom_sf"/>
</dbReference>
<evidence type="ECO:0000256" key="2">
    <source>
        <dbReference type="ARBA" id="ARBA00022658"/>
    </source>
</evidence>
<feature type="compositionally biased region" description="Basic and acidic residues" evidence="4">
    <location>
        <begin position="100"/>
        <end position="111"/>
    </location>
</feature>
<dbReference type="SUPFAM" id="SSF50044">
    <property type="entry name" value="SH3-domain"/>
    <property type="match status" value="1"/>
</dbReference>
<dbReference type="Gene3D" id="1.20.900.10">
    <property type="entry name" value="Dbl homology (DH) domain"/>
    <property type="match status" value="1"/>
</dbReference>
<gene>
    <name evidence="8 9 10 11" type="primary">ARHGEF15</name>
</gene>
<evidence type="ECO:0000256" key="3">
    <source>
        <dbReference type="PROSITE-ProRule" id="PRU00192"/>
    </source>
</evidence>
<dbReference type="AlphaFoldDB" id="A0AA97KAV1"/>
<dbReference type="InterPro" id="IPR001452">
    <property type="entry name" value="SH3_domain"/>
</dbReference>
<feature type="compositionally biased region" description="Pro residues" evidence="4">
    <location>
        <begin position="30"/>
        <end position="39"/>
    </location>
</feature>
<dbReference type="InterPro" id="IPR047271">
    <property type="entry name" value="Ephexin-like"/>
</dbReference>
<dbReference type="PANTHER" id="PTHR12845">
    <property type="entry name" value="GUANINE NUCLEOTIDE EXCHANGE FACTOR"/>
    <property type="match status" value="1"/>
</dbReference>
<feature type="compositionally biased region" description="Basic residues" evidence="4">
    <location>
        <begin position="236"/>
        <end position="247"/>
    </location>
</feature>
<dbReference type="RefSeq" id="XP_054851634.1">
    <property type="nucleotide sequence ID" value="XM_054995659.1"/>
</dbReference>
<feature type="compositionally biased region" description="Low complexity" evidence="4">
    <location>
        <begin position="344"/>
        <end position="355"/>
    </location>
</feature>
<dbReference type="RefSeq" id="XP_054851631.1">
    <property type="nucleotide sequence ID" value="XM_054995656.1"/>
</dbReference>
<dbReference type="CDD" id="cd01221">
    <property type="entry name" value="PH_ephexin"/>
    <property type="match status" value="1"/>
</dbReference>
<evidence type="ECO:0000256" key="1">
    <source>
        <dbReference type="ARBA" id="ARBA00022443"/>
    </source>
</evidence>
<feature type="compositionally biased region" description="Pro residues" evidence="4">
    <location>
        <begin position="8"/>
        <end position="17"/>
    </location>
</feature>
<dbReference type="RefSeq" id="XP_054851633.1">
    <property type="nucleotide sequence ID" value="XM_054995658.1"/>
</dbReference>
<evidence type="ECO:0000259" key="5">
    <source>
        <dbReference type="PROSITE" id="PS50002"/>
    </source>
</evidence>
<feature type="compositionally biased region" description="Low complexity" evidence="4">
    <location>
        <begin position="499"/>
        <end position="508"/>
    </location>
</feature>
<feature type="domain" description="SH3" evidence="5">
    <location>
        <begin position="883"/>
        <end position="944"/>
    </location>
</feature>
<sequence>MKMSSMDPLPPATPPSQKPTRIIKPRPPTRPRPYLPPRPDSSKLARGPTPPLPLEGSLAEPVNDKCHKVSEPSHNAQQQLHILQNSGAVRKIVVRFDHAAPEKEEANKSTRMDLSGSQAPVPVAENGEEEKVEEKEAQGQLNPTDGTPLSTSGAVEQNGVEFPAPCPSGCPCVCHQQRPGMVLTWVPAHSQPVRREDSEEGPASDLSSSADEGGPLFHHFLALNPPPAKPPAKGGRAPKSRRSPRSKKPPDAPSSANGHAEGSVVLTGYRSTAEPLPPRCPPLMPKPPRRSKGGSPAFFDSEPVPPAIPPKAPVKPPRSSLGPLSFPRRGSLQFPLESNHIHNEISSISAGESLLLPPPSQPPPPPPSSQASPPLPPQQPHLLPSCPLPATTTPPPPSQPPPPLPQGLPPPPTQPPPPLDNASLDESPCQGGCETDTSESDAGTPKDRCSSVVSPKGPDWGLCLQDEPLYQTYRQAVISKEIKRQTVPRNSSFSSSDYGAPSPSDGPAGPRGPIPHSTLWQELPAVRESGLLGNMSSEERKMQESLFEVVTSEASYLRSLTLLIEHFMESRDLAATILLREHRILFSNIRKVKEVSERFLHDLEGRLAESLQISDVCDIVEEHSKQSFSVYIDYVRNQLYQEKTYSTLMEKNPQFAVVVTRLQELPECQRLPFMSFLLLPFQRITRIKMLIENILRRTEEGSVREQNAMKALTSVSKIIEECNSEVGRMRHMEELIHIASKIEFDKLKAVPLISQSRQLLKQGELLEVVHRGTIFGNKPKLVSIYLFLFNDLLLITQRKSSERFVVLDYAHRSLVQAQSCHDAPAANSAENSFYLTLVENHQGRNSDRLCRAPTQSDMHRWIGAFPRHESQPNGKQETIYEDWDCPQVQCIESYVAAQADELSLEPSDIVNVLRKTNEGWYEGLRLADGKKGWFPSRYVQEITNEHVRRRNLRERYRVLQAARQLQLIRTSHLKSKYSSA</sequence>
<evidence type="ECO:0000259" key="6">
    <source>
        <dbReference type="PROSITE" id="PS50010"/>
    </source>
</evidence>
<dbReference type="Proteomes" id="UP001190640">
    <property type="component" value="Chromosome 12"/>
</dbReference>
<feature type="compositionally biased region" description="Pro residues" evidence="4">
    <location>
        <begin position="392"/>
        <end position="419"/>
    </location>
</feature>
<dbReference type="GO" id="GO:0005085">
    <property type="term" value="F:guanyl-nucleotide exchange factor activity"/>
    <property type="evidence" value="ECO:0007669"/>
    <property type="project" value="UniProtKB-KW"/>
</dbReference>
<keyword evidence="2" id="KW-0344">Guanine-nucleotide releasing factor</keyword>
<evidence type="ECO:0000313" key="10">
    <source>
        <dbReference type="RefSeq" id="XP_054851633.1"/>
    </source>
</evidence>
<reference evidence="8 9" key="1">
    <citation type="submission" date="2025-04" db="UniProtKB">
        <authorList>
            <consortium name="RefSeq"/>
        </authorList>
    </citation>
    <scope>IDENTIFICATION</scope>
    <source>
        <tissue evidence="8 9">Blood</tissue>
    </source>
</reference>
<dbReference type="InterPro" id="IPR035899">
    <property type="entry name" value="DBL_dom_sf"/>
</dbReference>
<keyword evidence="7" id="KW-1185">Reference proteome</keyword>
<dbReference type="Pfam" id="PF07653">
    <property type="entry name" value="SH3_2"/>
    <property type="match status" value="1"/>
</dbReference>
<dbReference type="CTD" id="22899"/>
<feature type="compositionally biased region" description="Polar residues" evidence="4">
    <location>
        <begin position="487"/>
        <end position="497"/>
    </location>
</feature>
<dbReference type="PANTHER" id="PTHR12845:SF7">
    <property type="entry name" value="RHO GUANINE NUCLEOTIDE EXCHANGE FACTOR 15"/>
    <property type="match status" value="1"/>
</dbReference>
<dbReference type="InterPro" id="IPR000219">
    <property type="entry name" value="DH_dom"/>
</dbReference>